<feature type="transmembrane region" description="Helical" evidence="1">
    <location>
        <begin position="97"/>
        <end position="118"/>
    </location>
</feature>
<organism evidence="2 3">
    <name type="scientific">Syncephalis pseudoplumigaleata</name>
    <dbReference type="NCBI Taxonomy" id="1712513"/>
    <lineage>
        <taxon>Eukaryota</taxon>
        <taxon>Fungi</taxon>
        <taxon>Fungi incertae sedis</taxon>
        <taxon>Zoopagomycota</taxon>
        <taxon>Zoopagomycotina</taxon>
        <taxon>Zoopagomycetes</taxon>
        <taxon>Zoopagales</taxon>
        <taxon>Piptocephalidaceae</taxon>
        <taxon>Syncephalis</taxon>
    </lineage>
</organism>
<feature type="transmembrane region" description="Helical" evidence="1">
    <location>
        <begin position="68"/>
        <end position="91"/>
    </location>
</feature>
<proteinExistence type="predicted"/>
<evidence type="ECO:0008006" key="4">
    <source>
        <dbReference type="Google" id="ProtNLM"/>
    </source>
</evidence>
<sequence length="249" mass="28302">MQSSSASGTLNGYQFITEAHDNEAAFRRRFVAVYFELFAIALVFLCFVRNFYRAARLLHMCPRKIASWCCATMTAAGVLAFPCGLFTASPFGPSCNLVIWEVLLGMVVFTMATNIAMLERAYLAHGRRRWLLAVGALSIVGPGPLYVSLAWYTSTAAFSDMFGCNMRYRSFLPYIRLLLDLPANVVFSAIFLRVVYRAYRRHHDQCWRELGRDGIITMLQIILSNLVCFTLNVSQALKEFSDVFYILDW</sequence>
<keyword evidence="1" id="KW-0472">Membrane</keyword>
<feature type="transmembrane region" description="Helical" evidence="1">
    <location>
        <begin position="174"/>
        <end position="195"/>
    </location>
</feature>
<dbReference type="Proteomes" id="UP000278143">
    <property type="component" value="Unassembled WGS sequence"/>
</dbReference>
<gene>
    <name evidence="2" type="ORF">SYNPS1DRAFT_24171</name>
</gene>
<dbReference type="EMBL" id="KZ990712">
    <property type="protein sequence ID" value="RKP23757.1"/>
    <property type="molecule type" value="Genomic_DNA"/>
</dbReference>
<keyword evidence="1" id="KW-0812">Transmembrane</keyword>
<dbReference type="AlphaFoldDB" id="A0A4P9YUU6"/>
<keyword evidence="3" id="KW-1185">Reference proteome</keyword>
<dbReference type="OrthoDB" id="5587971at2759"/>
<keyword evidence="1" id="KW-1133">Transmembrane helix</keyword>
<accession>A0A4P9YUU6</accession>
<reference evidence="3" key="1">
    <citation type="journal article" date="2018" name="Nat. Microbiol.">
        <title>Leveraging single-cell genomics to expand the fungal tree of life.</title>
        <authorList>
            <person name="Ahrendt S.R."/>
            <person name="Quandt C.A."/>
            <person name="Ciobanu D."/>
            <person name="Clum A."/>
            <person name="Salamov A."/>
            <person name="Andreopoulos B."/>
            <person name="Cheng J.F."/>
            <person name="Woyke T."/>
            <person name="Pelin A."/>
            <person name="Henrissat B."/>
            <person name="Reynolds N.K."/>
            <person name="Benny G.L."/>
            <person name="Smith M.E."/>
            <person name="James T.Y."/>
            <person name="Grigoriev I.V."/>
        </authorList>
    </citation>
    <scope>NUCLEOTIDE SEQUENCE [LARGE SCALE GENOMIC DNA]</scope>
    <source>
        <strain evidence="3">Benny S71-1</strain>
    </source>
</reference>
<name>A0A4P9YUU6_9FUNG</name>
<protein>
    <recommendedName>
        <fullName evidence="4">G-protein coupled receptors family 1 profile domain-containing protein</fullName>
    </recommendedName>
</protein>
<evidence type="ECO:0000256" key="1">
    <source>
        <dbReference type="SAM" id="Phobius"/>
    </source>
</evidence>
<feature type="transmembrane region" description="Helical" evidence="1">
    <location>
        <begin position="130"/>
        <end position="154"/>
    </location>
</feature>
<evidence type="ECO:0000313" key="3">
    <source>
        <dbReference type="Proteomes" id="UP000278143"/>
    </source>
</evidence>
<feature type="transmembrane region" description="Helical" evidence="1">
    <location>
        <begin position="30"/>
        <end position="48"/>
    </location>
</feature>
<evidence type="ECO:0000313" key="2">
    <source>
        <dbReference type="EMBL" id="RKP23757.1"/>
    </source>
</evidence>
<feature type="transmembrane region" description="Helical" evidence="1">
    <location>
        <begin position="215"/>
        <end position="237"/>
    </location>
</feature>